<feature type="compositionally biased region" description="Polar residues" evidence="1">
    <location>
        <begin position="139"/>
        <end position="165"/>
    </location>
</feature>
<name>A0A6J6TYI6_9ZZZZ</name>
<organism evidence="2">
    <name type="scientific">freshwater metagenome</name>
    <dbReference type="NCBI Taxonomy" id="449393"/>
    <lineage>
        <taxon>unclassified sequences</taxon>
        <taxon>metagenomes</taxon>
        <taxon>ecological metagenomes</taxon>
    </lineage>
</organism>
<gene>
    <name evidence="2" type="ORF">UFOPK2656_03598</name>
</gene>
<dbReference type="AlphaFoldDB" id="A0A6J6TYI6"/>
<sequence length="315" mass="31937">MASAAARPATRAVSENTSRLAQWCFTAWNEPTLRPNCSRSPTYATVISTTRSSPPTESSAIATPARRTSSSITCWASAPANTLALGMTTSSKCTCANRRVTSVVSSRSIRTPGADESTTTNVGTAPSVAATTIHDDTCASGTNPETPLSTSDPSLRSTRAANGSSGRPDAPNNAPVAIALPSAMPGISRCCCSSSPASITAPAATTTLAIMGSGASARPISSSTTASSCHEPPEPPTDSGNVRPNQPRSAASAYRLRSMPSSVSITCRNTVVGMRSSSALRAEARSSSASSSFGPINVPLLPDGARGAGPAPVHQ</sequence>
<dbReference type="EMBL" id="CAEZYF010000056">
    <property type="protein sequence ID" value="CAB4752135.1"/>
    <property type="molecule type" value="Genomic_DNA"/>
</dbReference>
<protein>
    <submittedName>
        <fullName evidence="2">Unannotated protein</fullName>
    </submittedName>
</protein>
<feature type="compositionally biased region" description="Polar residues" evidence="1">
    <location>
        <begin position="219"/>
        <end position="228"/>
    </location>
</feature>
<feature type="region of interest" description="Disordered" evidence="1">
    <location>
        <begin position="104"/>
        <end position="177"/>
    </location>
</feature>
<feature type="region of interest" description="Disordered" evidence="1">
    <location>
        <begin position="276"/>
        <end position="315"/>
    </location>
</feature>
<reference evidence="2" key="1">
    <citation type="submission" date="2020-05" db="EMBL/GenBank/DDBJ databases">
        <authorList>
            <person name="Chiriac C."/>
            <person name="Salcher M."/>
            <person name="Ghai R."/>
            <person name="Kavagutti S V."/>
        </authorList>
    </citation>
    <scope>NUCLEOTIDE SEQUENCE</scope>
</reference>
<evidence type="ECO:0000256" key="1">
    <source>
        <dbReference type="SAM" id="MobiDB-lite"/>
    </source>
</evidence>
<accession>A0A6J6TYI6</accession>
<feature type="compositionally biased region" description="Polar residues" evidence="1">
    <location>
        <begin position="238"/>
        <end position="249"/>
    </location>
</feature>
<feature type="region of interest" description="Disordered" evidence="1">
    <location>
        <begin position="215"/>
        <end position="255"/>
    </location>
</feature>
<proteinExistence type="predicted"/>
<evidence type="ECO:0000313" key="2">
    <source>
        <dbReference type="EMBL" id="CAB4752135.1"/>
    </source>
</evidence>
<feature type="compositionally biased region" description="Low complexity" evidence="1">
    <location>
        <begin position="276"/>
        <end position="292"/>
    </location>
</feature>